<evidence type="ECO:0000256" key="9">
    <source>
        <dbReference type="ARBA" id="ARBA00022840"/>
    </source>
</evidence>
<evidence type="ECO:0000259" key="11">
    <source>
        <dbReference type="PROSITE" id="PS50109"/>
    </source>
</evidence>
<comment type="caution">
    <text evidence="12">The sequence shown here is derived from an EMBL/GenBank/DDBJ whole genome shotgun (WGS) entry which is preliminary data.</text>
</comment>
<feature type="transmembrane region" description="Helical" evidence="10">
    <location>
        <begin position="170"/>
        <end position="189"/>
    </location>
</feature>
<reference evidence="12" key="1">
    <citation type="submission" date="2017-10" db="EMBL/GenBank/DDBJ databases">
        <title>Whole genome sequencing of members of genus Pseudoxanthomonas.</title>
        <authorList>
            <person name="Kumar S."/>
            <person name="Bansal K."/>
            <person name="Kaur A."/>
            <person name="Patil P."/>
            <person name="Sharma S."/>
            <person name="Patil P.B."/>
        </authorList>
    </citation>
    <scope>NUCLEOTIDE SEQUENCE</scope>
    <source>
        <strain evidence="12">DSM 22914</strain>
    </source>
</reference>
<dbReference type="InterPro" id="IPR003661">
    <property type="entry name" value="HisK_dim/P_dom"/>
</dbReference>
<dbReference type="CDD" id="cd00082">
    <property type="entry name" value="HisKA"/>
    <property type="match status" value="1"/>
</dbReference>
<keyword evidence="6" id="KW-0808">Transferase</keyword>
<dbReference type="EMBL" id="PDWK01000131">
    <property type="protein sequence ID" value="KAF1684331.1"/>
    <property type="molecule type" value="Genomic_DNA"/>
</dbReference>
<dbReference type="SUPFAM" id="SSF55874">
    <property type="entry name" value="ATPase domain of HSP90 chaperone/DNA topoisomerase II/histidine kinase"/>
    <property type="match status" value="1"/>
</dbReference>
<comment type="subcellular location">
    <subcellularLocation>
        <location evidence="2">Cell membrane</location>
        <topology evidence="2">Multi-pass membrane protein</topology>
    </subcellularLocation>
</comment>
<evidence type="ECO:0000256" key="2">
    <source>
        <dbReference type="ARBA" id="ARBA00004651"/>
    </source>
</evidence>
<keyword evidence="10" id="KW-0472">Membrane</keyword>
<dbReference type="InterPro" id="IPR050980">
    <property type="entry name" value="2C_sensor_his_kinase"/>
</dbReference>
<feature type="transmembrane region" description="Helical" evidence="10">
    <location>
        <begin position="35"/>
        <end position="52"/>
    </location>
</feature>
<dbReference type="Gene3D" id="3.30.565.10">
    <property type="entry name" value="Histidine kinase-like ATPase, C-terminal domain"/>
    <property type="match status" value="1"/>
</dbReference>
<dbReference type="PRINTS" id="PR00344">
    <property type="entry name" value="BCTRLSENSOR"/>
</dbReference>
<accession>A0A921NTB7</accession>
<evidence type="ECO:0000256" key="6">
    <source>
        <dbReference type="ARBA" id="ARBA00022679"/>
    </source>
</evidence>
<feature type="transmembrane region" description="Helical" evidence="10">
    <location>
        <begin position="137"/>
        <end position="158"/>
    </location>
</feature>
<name>A0A921NTB7_9GAMM</name>
<dbReference type="SMART" id="SM00387">
    <property type="entry name" value="HATPase_c"/>
    <property type="match status" value="1"/>
</dbReference>
<dbReference type="Pfam" id="PF02518">
    <property type="entry name" value="HATPase_c"/>
    <property type="match status" value="1"/>
</dbReference>
<keyword evidence="13" id="KW-1185">Reference proteome</keyword>
<keyword evidence="4" id="KW-1003">Cell membrane</keyword>
<dbReference type="SUPFAM" id="SSF47384">
    <property type="entry name" value="Homodimeric domain of signal transducing histidine kinase"/>
    <property type="match status" value="1"/>
</dbReference>
<evidence type="ECO:0000256" key="4">
    <source>
        <dbReference type="ARBA" id="ARBA00022475"/>
    </source>
</evidence>
<evidence type="ECO:0000256" key="3">
    <source>
        <dbReference type="ARBA" id="ARBA00012438"/>
    </source>
</evidence>
<keyword evidence="5" id="KW-0597">Phosphoprotein</keyword>
<dbReference type="AlphaFoldDB" id="A0A921NTB7"/>
<dbReference type="InterPro" id="IPR036890">
    <property type="entry name" value="HATPase_C_sf"/>
</dbReference>
<organism evidence="12 13">
    <name type="scientific">Pseudoxanthomonas taiwanensis</name>
    <dbReference type="NCBI Taxonomy" id="176598"/>
    <lineage>
        <taxon>Bacteria</taxon>
        <taxon>Pseudomonadati</taxon>
        <taxon>Pseudomonadota</taxon>
        <taxon>Gammaproteobacteria</taxon>
        <taxon>Lysobacterales</taxon>
        <taxon>Lysobacteraceae</taxon>
        <taxon>Pseudoxanthomonas</taxon>
    </lineage>
</organism>
<dbReference type="GO" id="GO:0005886">
    <property type="term" value="C:plasma membrane"/>
    <property type="evidence" value="ECO:0007669"/>
    <property type="project" value="UniProtKB-SubCell"/>
</dbReference>
<dbReference type="PANTHER" id="PTHR44936">
    <property type="entry name" value="SENSOR PROTEIN CREC"/>
    <property type="match status" value="1"/>
</dbReference>
<dbReference type="GO" id="GO:0005524">
    <property type="term" value="F:ATP binding"/>
    <property type="evidence" value="ECO:0007669"/>
    <property type="project" value="UniProtKB-KW"/>
</dbReference>
<dbReference type="GO" id="GO:0000155">
    <property type="term" value="F:phosphorelay sensor kinase activity"/>
    <property type="evidence" value="ECO:0007669"/>
    <property type="project" value="InterPro"/>
</dbReference>
<evidence type="ECO:0000256" key="8">
    <source>
        <dbReference type="ARBA" id="ARBA00022777"/>
    </source>
</evidence>
<evidence type="ECO:0000313" key="13">
    <source>
        <dbReference type="Proteomes" id="UP000717981"/>
    </source>
</evidence>
<evidence type="ECO:0000313" key="12">
    <source>
        <dbReference type="EMBL" id="KAF1684331.1"/>
    </source>
</evidence>
<evidence type="ECO:0000256" key="10">
    <source>
        <dbReference type="SAM" id="Phobius"/>
    </source>
</evidence>
<dbReference type="Gene3D" id="1.10.287.130">
    <property type="match status" value="1"/>
</dbReference>
<protein>
    <recommendedName>
        <fullName evidence="3">histidine kinase</fullName>
        <ecNumber evidence="3">2.7.13.3</ecNumber>
    </recommendedName>
</protein>
<dbReference type="CDD" id="cd00075">
    <property type="entry name" value="HATPase"/>
    <property type="match status" value="1"/>
</dbReference>
<dbReference type="OrthoDB" id="9785252at2"/>
<keyword evidence="9" id="KW-0067">ATP-binding</keyword>
<dbReference type="Proteomes" id="UP000717981">
    <property type="component" value="Unassembled WGS sequence"/>
</dbReference>
<dbReference type="PROSITE" id="PS50109">
    <property type="entry name" value="HIS_KIN"/>
    <property type="match status" value="1"/>
</dbReference>
<gene>
    <name evidence="12" type="ORF">CR938_14165</name>
</gene>
<dbReference type="SMART" id="SM00388">
    <property type="entry name" value="HisKA"/>
    <property type="match status" value="1"/>
</dbReference>
<dbReference type="InterPro" id="IPR004358">
    <property type="entry name" value="Sig_transdc_His_kin-like_C"/>
</dbReference>
<evidence type="ECO:0000256" key="1">
    <source>
        <dbReference type="ARBA" id="ARBA00000085"/>
    </source>
</evidence>
<evidence type="ECO:0000256" key="7">
    <source>
        <dbReference type="ARBA" id="ARBA00022741"/>
    </source>
</evidence>
<dbReference type="EC" id="2.7.13.3" evidence="3"/>
<dbReference type="PANTHER" id="PTHR44936:SF10">
    <property type="entry name" value="SENSOR PROTEIN RSTB"/>
    <property type="match status" value="1"/>
</dbReference>
<feature type="domain" description="Histidine kinase" evidence="11">
    <location>
        <begin position="225"/>
        <end position="438"/>
    </location>
</feature>
<keyword evidence="7" id="KW-0547">Nucleotide-binding</keyword>
<comment type="catalytic activity">
    <reaction evidence="1">
        <text>ATP + protein L-histidine = ADP + protein N-phospho-L-histidine.</text>
        <dbReference type="EC" id="2.7.13.3"/>
    </reaction>
</comment>
<keyword evidence="10" id="KW-0812">Transmembrane</keyword>
<keyword evidence="10" id="KW-1133">Transmembrane helix</keyword>
<proteinExistence type="predicted"/>
<sequence>MPQRPPAASPQPAATGFGAAGGGARYMLQLVQLRWIAAIGQVAAIAYARFVLDIGLPLAPMLAVVAGLALFNLASQLYWRRRQDPGGPALLAALLVDVAALTLQLYLGGGLGNPFVFLYLLQVALGAVLLRTGAAWAVTAAAAGGVLALVLFPGPVTITAHPEHGVADPYIQGALVCFLLSAVLTCMFLTRIGRILRDRDARLAALRQQAAEEEHIVRMGLLASGAAHELGTPLATLSVILGDWRRMPEVAANPELRADLDEMQAQLQRCKGIVSGILMSAGDARGEAPQATTLSAFLDGLVAEWRQTRPVRHLDYHRELGPELAIVSDSGLKQMIGNILDNALEASPDWVGLEVVRRPGEAADDPGHLRLAVRDAGPGFAEETLARFGKPYNSTKGRPGGGLGLFLSVNVARSLGGSIRAANLERGAEVVLELPLSSLALQEDAPGVGP</sequence>
<keyword evidence="8 12" id="KW-0418">Kinase</keyword>
<feature type="transmembrane region" description="Helical" evidence="10">
    <location>
        <begin position="58"/>
        <end position="79"/>
    </location>
</feature>
<dbReference type="InterPro" id="IPR036097">
    <property type="entry name" value="HisK_dim/P_sf"/>
</dbReference>
<dbReference type="RefSeq" id="WP_162125602.1">
    <property type="nucleotide sequence ID" value="NZ_PDWK01000131.1"/>
</dbReference>
<evidence type="ECO:0000256" key="5">
    <source>
        <dbReference type="ARBA" id="ARBA00022553"/>
    </source>
</evidence>
<dbReference type="InterPro" id="IPR003594">
    <property type="entry name" value="HATPase_dom"/>
</dbReference>
<dbReference type="InterPro" id="IPR005467">
    <property type="entry name" value="His_kinase_dom"/>
</dbReference>